<keyword evidence="14 21" id="KW-0520">NAD</keyword>
<keyword evidence="12 20" id="KW-0418">Kinase</keyword>
<dbReference type="EMBL" id="QUMO01000001">
    <property type="protein sequence ID" value="REF89382.1"/>
    <property type="molecule type" value="Genomic_DNA"/>
</dbReference>
<evidence type="ECO:0000256" key="14">
    <source>
        <dbReference type="ARBA" id="ARBA00023027"/>
    </source>
</evidence>
<evidence type="ECO:0000259" key="22">
    <source>
        <dbReference type="Pfam" id="PF01761"/>
    </source>
</evidence>
<dbReference type="RefSeq" id="WP_115835158.1">
    <property type="nucleotide sequence ID" value="NZ_CP025086.1"/>
</dbReference>
<comment type="pathway">
    <text evidence="5 20">Metabolic intermediate biosynthesis; chorismate biosynthesis; chorismate from D-erythrose 4-phosphate and phosphoenolpyruvate: step 5/7.</text>
</comment>
<feature type="binding site" evidence="20">
    <location>
        <position position="44"/>
    </location>
    <ligand>
        <name>Mg(2+)</name>
        <dbReference type="ChEBI" id="CHEBI:18420"/>
    </ligand>
</feature>
<proteinExistence type="inferred from homology"/>
<dbReference type="OrthoDB" id="9806583at2"/>
<dbReference type="AlphaFoldDB" id="A0A3D9Z2J0"/>
<evidence type="ECO:0000256" key="12">
    <source>
        <dbReference type="ARBA" id="ARBA00022777"/>
    </source>
</evidence>
<dbReference type="Gene3D" id="1.20.1090.10">
    <property type="entry name" value="Dehydroquinate synthase-like - alpha domain"/>
    <property type="match status" value="1"/>
</dbReference>
<evidence type="ECO:0000256" key="15">
    <source>
        <dbReference type="ARBA" id="ARBA00023141"/>
    </source>
</evidence>
<keyword evidence="9 20" id="KW-0808">Transferase</keyword>
<keyword evidence="20" id="KW-0460">Magnesium</keyword>
<comment type="catalytic activity">
    <reaction evidence="1 21">
        <text>7-phospho-2-dehydro-3-deoxy-D-arabino-heptonate = 3-dehydroquinate + phosphate</text>
        <dbReference type="Rhea" id="RHEA:21968"/>
        <dbReference type="ChEBI" id="CHEBI:32364"/>
        <dbReference type="ChEBI" id="CHEBI:43474"/>
        <dbReference type="ChEBI" id="CHEBI:58394"/>
        <dbReference type="EC" id="4.2.3.4"/>
    </reaction>
</comment>
<evidence type="ECO:0000256" key="6">
    <source>
        <dbReference type="ARBA" id="ARBA00005412"/>
    </source>
</evidence>
<gene>
    <name evidence="21" type="primary">aroB</name>
    <name evidence="20" type="synonym">aroK</name>
    <name evidence="24" type="ORF">DES32_0603</name>
</gene>
<feature type="domain" description="3-dehydroquinate synthase C-terminal" evidence="23">
    <location>
        <begin position="399"/>
        <end position="548"/>
    </location>
</feature>
<comment type="function">
    <text evidence="20">Catalyzes the specific phosphorylation of the 3-hydroxyl group of shikimic acid using ATP as a cosubstrate.</text>
</comment>
<evidence type="ECO:0000256" key="13">
    <source>
        <dbReference type="ARBA" id="ARBA00022840"/>
    </source>
</evidence>
<dbReference type="GO" id="GO:0000287">
    <property type="term" value="F:magnesium ion binding"/>
    <property type="evidence" value="ECO:0007669"/>
    <property type="project" value="UniProtKB-UniRule"/>
</dbReference>
<dbReference type="SUPFAM" id="SSF52540">
    <property type="entry name" value="P-loop containing nucleoside triphosphate hydrolases"/>
    <property type="match status" value="1"/>
</dbReference>
<feature type="binding site" evidence="20">
    <location>
        <position position="62"/>
    </location>
    <ligand>
        <name>substrate</name>
    </ligand>
</feature>
<evidence type="ECO:0000256" key="21">
    <source>
        <dbReference type="HAMAP-Rule" id="MF_00110"/>
    </source>
</evidence>
<feature type="domain" description="3-dehydroquinate synthase N-terminal" evidence="22">
    <location>
        <begin position="285"/>
        <end position="397"/>
    </location>
</feature>
<dbReference type="InterPro" id="IPR056179">
    <property type="entry name" value="DHQS_C"/>
</dbReference>
<dbReference type="CDD" id="cd00464">
    <property type="entry name" value="SK"/>
    <property type="match status" value="1"/>
</dbReference>
<feature type="binding site" evidence="20">
    <location>
        <position position="165"/>
    </location>
    <ligand>
        <name>substrate</name>
    </ligand>
</feature>
<evidence type="ECO:0000259" key="23">
    <source>
        <dbReference type="Pfam" id="PF24621"/>
    </source>
</evidence>
<dbReference type="GO" id="GO:0005737">
    <property type="term" value="C:cytoplasm"/>
    <property type="evidence" value="ECO:0007669"/>
    <property type="project" value="UniProtKB-SubCell"/>
</dbReference>
<comment type="cofactor">
    <cofactor evidence="2 21">
        <name>NAD(+)</name>
        <dbReference type="ChEBI" id="CHEBI:57540"/>
    </cofactor>
</comment>
<evidence type="ECO:0000256" key="9">
    <source>
        <dbReference type="ARBA" id="ARBA00022679"/>
    </source>
</evidence>
<feature type="binding site" evidence="20">
    <location>
        <position position="86"/>
    </location>
    <ligand>
        <name>substrate</name>
    </ligand>
</feature>
<feature type="binding site" evidence="20">
    <location>
        <position position="108"/>
    </location>
    <ligand>
        <name>substrate</name>
    </ligand>
</feature>
<evidence type="ECO:0000256" key="17">
    <source>
        <dbReference type="ARBA" id="ARBA00023268"/>
    </source>
</evidence>
<dbReference type="InterPro" id="IPR016037">
    <property type="entry name" value="DHQ_synth_AroB"/>
</dbReference>
<evidence type="ECO:0000256" key="1">
    <source>
        <dbReference type="ARBA" id="ARBA00001393"/>
    </source>
</evidence>
<keyword evidence="25" id="KW-1185">Reference proteome</keyword>
<comment type="caution">
    <text evidence="24">The sequence shown here is derived from an EMBL/GenBank/DDBJ whole genome shotgun (WGS) entry which is preliminary data.</text>
</comment>
<keyword evidence="8 21" id="KW-0028">Amino-acid biosynthesis</keyword>
<evidence type="ECO:0000256" key="10">
    <source>
        <dbReference type="ARBA" id="ARBA00022723"/>
    </source>
</evidence>
<dbReference type="GO" id="GO:0003856">
    <property type="term" value="F:3-dehydroquinate synthase activity"/>
    <property type="evidence" value="ECO:0007669"/>
    <property type="project" value="UniProtKB-UniRule"/>
</dbReference>
<evidence type="ECO:0000256" key="2">
    <source>
        <dbReference type="ARBA" id="ARBA00001911"/>
    </source>
</evidence>
<evidence type="ECO:0000256" key="20">
    <source>
        <dbReference type="HAMAP-Rule" id="MF_00109"/>
    </source>
</evidence>
<feature type="binding site" evidence="20">
    <location>
        <begin position="40"/>
        <end position="45"/>
    </location>
    <ligand>
        <name>ATP</name>
        <dbReference type="ChEBI" id="CHEBI:30616"/>
    </ligand>
</feature>
<dbReference type="GO" id="GO:0005524">
    <property type="term" value="F:ATP binding"/>
    <property type="evidence" value="ECO:0007669"/>
    <property type="project" value="UniProtKB-UniRule"/>
</dbReference>
<dbReference type="GO" id="GO:0009423">
    <property type="term" value="P:chorismate biosynthetic process"/>
    <property type="evidence" value="ECO:0007669"/>
    <property type="project" value="UniProtKB-UniRule"/>
</dbReference>
<feature type="binding site" evidence="21">
    <location>
        <position position="369"/>
    </location>
    <ligand>
        <name>NAD(+)</name>
        <dbReference type="ChEBI" id="CHEBI:57540"/>
    </ligand>
</feature>
<accession>A0A3D9Z2J0</accession>
<dbReference type="InterPro" id="IPR027417">
    <property type="entry name" value="P-loop_NTPase"/>
</dbReference>
<dbReference type="InterPro" id="IPR031322">
    <property type="entry name" value="Shikimate/glucono_kinase"/>
</dbReference>
<keyword evidence="18 21" id="KW-0170">Cobalt</keyword>
<comment type="cofactor">
    <cofactor evidence="20">
        <name>Mg(2+)</name>
        <dbReference type="ChEBI" id="CHEBI:18420"/>
    </cofactor>
    <text evidence="20">Binds 1 Mg(2+) ion per subunit.</text>
</comment>
<comment type="catalytic activity">
    <reaction evidence="19 20">
        <text>shikimate + ATP = 3-phosphoshikimate + ADP + H(+)</text>
        <dbReference type="Rhea" id="RHEA:13121"/>
        <dbReference type="ChEBI" id="CHEBI:15378"/>
        <dbReference type="ChEBI" id="CHEBI:30616"/>
        <dbReference type="ChEBI" id="CHEBI:36208"/>
        <dbReference type="ChEBI" id="CHEBI:145989"/>
        <dbReference type="ChEBI" id="CHEBI:456216"/>
        <dbReference type="EC" id="2.7.1.71"/>
    </reaction>
</comment>
<evidence type="ECO:0000256" key="8">
    <source>
        <dbReference type="ARBA" id="ARBA00022605"/>
    </source>
</evidence>
<feature type="binding site" evidence="21">
    <location>
        <position position="360"/>
    </location>
    <ligand>
        <name>NAD(+)</name>
        <dbReference type="ChEBI" id="CHEBI:57540"/>
    </ligand>
</feature>
<name>A0A3D9Z2J0_9HYPH</name>
<dbReference type="NCBIfam" id="TIGR01357">
    <property type="entry name" value="aroB"/>
    <property type="match status" value="1"/>
</dbReference>
<dbReference type="HAMAP" id="MF_00110">
    <property type="entry name" value="DHQ_synthase"/>
    <property type="match status" value="1"/>
</dbReference>
<keyword evidence="21" id="KW-0862">Zinc</keyword>
<dbReference type="Proteomes" id="UP000256900">
    <property type="component" value="Unassembled WGS sequence"/>
</dbReference>
<dbReference type="InterPro" id="IPR000623">
    <property type="entry name" value="Shikimate_kinase/TSH1"/>
</dbReference>
<feature type="binding site" evidence="21">
    <location>
        <begin position="323"/>
        <end position="327"/>
    </location>
    <ligand>
        <name>NAD(+)</name>
        <dbReference type="ChEBI" id="CHEBI:57540"/>
    </ligand>
</feature>
<feature type="binding site" evidence="21">
    <location>
        <position position="402"/>
    </location>
    <ligand>
        <name>Zn(2+)</name>
        <dbReference type="ChEBI" id="CHEBI:29105"/>
    </ligand>
</feature>
<comment type="subunit">
    <text evidence="20">Monomer.</text>
</comment>
<protein>
    <recommendedName>
        <fullName evidence="20 21">Multifunctional fusion protein</fullName>
    </recommendedName>
    <domain>
        <recommendedName>
            <fullName evidence="20">Shikimate kinase</fullName>
            <shortName evidence="20">SK</shortName>
            <ecNumber evidence="20">2.7.1.71</ecNumber>
        </recommendedName>
    </domain>
    <domain>
        <recommendedName>
            <fullName evidence="21">3-dehydroquinate synthase</fullName>
            <shortName evidence="21">DHQS</shortName>
            <ecNumber evidence="21">4.2.3.4</ecNumber>
        </recommendedName>
    </domain>
</protein>
<keyword evidence="17" id="KW-0511">Multifunctional enzyme</keyword>
<dbReference type="PRINTS" id="PR01100">
    <property type="entry name" value="SHIKIMTKNASE"/>
</dbReference>
<reference evidence="24 25" key="1">
    <citation type="submission" date="2018-08" db="EMBL/GenBank/DDBJ databases">
        <title>Genomic Encyclopedia of Type Strains, Phase IV (KMG-IV): sequencing the most valuable type-strain genomes for metagenomic binning, comparative biology and taxonomic classification.</title>
        <authorList>
            <person name="Goeker M."/>
        </authorList>
    </citation>
    <scope>NUCLEOTIDE SEQUENCE [LARGE SCALE GENOMIC DNA]</scope>
    <source>
        <strain evidence="24 25">BW863</strain>
    </source>
</reference>
<feature type="binding site" evidence="21">
    <location>
        <position position="483"/>
    </location>
    <ligand>
        <name>Zn(2+)</name>
        <dbReference type="ChEBI" id="CHEBI:29105"/>
    </ligand>
</feature>
<feature type="binding site" evidence="21">
    <location>
        <begin position="347"/>
        <end position="348"/>
    </location>
    <ligand>
        <name>NAD(+)</name>
        <dbReference type="ChEBI" id="CHEBI:57540"/>
    </ligand>
</feature>
<dbReference type="PROSITE" id="PS01128">
    <property type="entry name" value="SHIKIMATE_KINASE"/>
    <property type="match status" value="1"/>
</dbReference>
<comment type="similarity">
    <text evidence="20">Belongs to the shikimate kinase family.</text>
</comment>
<dbReference type="NCBIfam" id="NF010552">
    <property type="entry name" value="PRK13946.1"/>
    <property type="match status" value="1"/>
</dbReference>
<dbReference type="Pfam" id="PF24621">
    <property type="entry name" value="DHQS_C"/>
    <property type="match status" value="1"/>
</dbReference>
<comment type="subcellular location">
    <subcellularLocation>
        <location evidence="21">Cytoplasm</location>
    </subcellularLocation>
</comment>
<comment type="function">
    <text evidence="3 21">Catalyzes the conversion of 3-deoxy-D-arabino-heptulosonate 7-phosphate (DAHP) to dehydroquinate (DHQ).</text>
</comment>
<dbReference type="Gene3D" id="3.40.50.1970">
    <property type="match status" value="1"/>
</dbReference>
<dbReference type="Pfam" id="PF01202">
    <property type="entry name" value="SKI"/>
    <property type="match status" value="1"/>
</dbReference>
<dbReference type="Pfam" id="PF01761">
    <property type="entry name" value="DHQ_synthase"/>
    <property type="match status" value="1"/>
</dbReference>
<dbReference type="CDD" id="cd08195">
    <property type="entry name" value="DHQS"/>
    <property type="match status" value="1"/>
</dbReference>
<comment type="cofactor">
    <cofactor evidence="21">
        <name>Co(2+)</name>
        <dbReference type="ChEBI" id="CHEBI:48828"/>
    </cofactor>
    <cofactor evidence="21">
        <name>Zn(2+)</name>
        <dbReference type="ChEBI" id="CHEBI:29105"/>
    </cofactor>
    <text evidence="21">Binds 1 divalent metal cation per subunit. Can use either Co(2+) or Zn(2+).</text>
</comment>
<dbReference type="GO" id="GO:0009073">
    <property type="term" value="P:aromatic amino acid family biosynthetic process"/>
    <property type="evidence" value="ECO:0007669"/>
    <property type="project" value="UniProtKB-KW"/>
</dbReference>
<organism evidence="24 25">
    <name type="scientific">Methylovirgula ligni</name>
    <dbReference type="NCBI Taxonomy" id="569860"/>
    <lineage>
        <taxon>Bacteria</taxon>
        <taxon>Pseudomonadati</taxon>
        <taxon>Pseudomonadota</taxon>
        <taxon>Alphaproteobacteria</taxon>
        <taxon>Hyphomicrobiales</taxon>
        <taxon>Beijerinckiaceae</taxon>
        <taxon>Methylovirgula</taxon>
    </lineage>
</organism>
<dbReference type="Gene3D" id="3.40.50.300">
    <property type="entry name" value="P-loop containing nucleotide triphosphate hydrolases"/>
    <property type="match status" value="1"/>
</dbReference>
<dbReference type="EC" id="4.2.3.4" evidence="21"/>
<comment type="similarity">
    <text evidence="6 21">Belongs to the sugar phosphate cyclases superfamily. Dehydroquinate synthase family.</text>
</comment>
<dbReference type="SUPFAM" id="SSF56796">
    <property type="entry name" value="Dehydroquinate synthase-like"/>
    <property type="match status" value="1"/>
</dbReference>
<evidence type="ECO:0000256" key="19">
    <source>
        <dbReference type="ARBA" id="ARBA00048567"/>
    </source>
</evidence>
<evidence type="ECO:0000256" key="7">
    <source>
        <dbReference type="ARBA" id="ARBA00022490"/>
    </source>
</evidence>
<feature type="binding site" evidence="21">
    <location>
        <position position="464"/>
    </location>
    <ligand>
        <name>Zn(2+)</name>
        <dbReference type="ChEBI" id="CHEBI:29105"/>
    </ligand>
</feature>
<dbReference type="EC" id="2.7.1.71" evidence="20"/>
<dbReference type="UniPathway" id="UPA00053">
    <property type="reaction ID" value="UER00085"/>
</dbReference>
<keyword evidence="15 21" id="KW-0057">Aromatic amino acid biosynthesis</keyword>
<keyword evidence="10 21" id="KW-0479">Metal-binding</keyword>
<dbReference type="FunFam" id="3.40.50.1970:FF:000001">
    <property type="entry name" value="3-dehydroquinate synthase"/>
    <property type="match status" value="1"/>
</dbReference>
<comment type="pathway">
    <text evidence="4 21">Metabolic intermediate biosynthesis; chorismate biosynthesis; chorismate from D-erythrose 4-phosphate and phosphoenolpyruvate: step 2/7.</text>
</comment>
<evidence type="ECO:0000256" key="3">
    <source>
        <dbReference type="ARBA" id="ARBA00003485"/>
    </source>
</evidence>
<dbReference type="InterPro" id="IPR030960">
    <property type="entry name" value="DHQS/DOIS_N"/>
</dbReference>
<dbReference type="GO" id="GO:0004765">
    <property type="term" value="F:shikimate kinase activity"/>
    <property type="evidence" value="ECO:0007669"/>
    <property type="project" value="UniProtKB-UniRule"/>
</dbReference>
<evidence type="ECO:0000256" key="16">
    <source>
        <dbReference type="ARBA" id="ARBA00023239"/>
    </source>
</evidence>
<sequence>MTGAIKSIGEEGQSAPLTAEAAALAAALGHRSVVLVGLMGSGKSAIGRRLAQSLGLEFVDSDTEVERAADMPIPEIFARYGEPYFRDGERRVMARLLTGGPRVIATGGGAFMSEDTRARIKENGISIWLKADLDVLWRRVRKRGHRPLLHSADPEGVLKTLMEERYPIYAEADIAIISQEGPHDAVVEDLLATLQSYLGTESAEDAGVNDVREKPAIFEKVNVALGRRSYDILIGEAILPQIDAHAARLAPGAALAIVTDENVARAHLPAVEAALTAAGIRHESIVVAPGEESKSYATFEKVCDAIIAGRFERGDLVVALGGGVVGDLAGFAAASVRRGMRFIQVPTSLLAQVDSSVGGKTGINSTHGKNLIGAFHQPRLVLIDTQVLKTLPLREFRAGYAEVVKYGLINDRAFFEWLETHWRGVFAGGPDQVHAIAKSCAAKAAIVIADEHEAGERALLNLGHTFAHAFEHIVHYDNRRLVHGEAVAIGLACAFRFSAARGLVGAAEAERVVAHLRTVGLPTAIRDIPDWNADESTILEAMFQDKKVQRGVLTFILAHGIGRSFIARDVAAADVRAFLATELNAP</sequence>
<dbReference type="HAMAP" id="MF_00109">
    <property type="entry name" value="Shikimate_kinase"/>
    <property type="match status" value="1"/>
</dbReference>
<keyword evidence="16 21" id="KW-0456">Lyase</keyword>
<comment type="caution">
    <text evidence="21">Lacks conserved residue(s) required for the propagation of feature annotation.</text>
</comment>
<keyword evidence="11 21" id="KW-0547">Nucleotide-binding</keyword>
<evidence type="ECO:0000256" key="4">
    <source>
        <dbReference type="ARBA" id="ARBA00004661"/>
    </source>
</evidence>
<evidence type="ECO:0000256" key="5">
    <source>
        <dbReference type="ARBA" id="ARBA00004842"/>
    </source>
</evidence>
<keyword evidence="13 20" id="KW-0067">ATP-binding</keyword>
<dbReference type="GO" id="GO:0008652">
    <property type="term" value="P:amino acid biosynthetic process"/>
    <property type="evidence" value="ECO:0007669"/>
    <property type="project" value="UniProtKB-KW"/>
</dbReference>
<evidence type="ECO:0000256" key="11">
    <source>
        <dbReference type="ARBA" id="ARBA00022741"/>
    </source>
</evidence>
<dbReference type="InterPro" id="IPR050071">
    <property type="entry name" value="Dehydroquinate_synthase"/>
</dbReference>
<dbReference type="PANTHER" id="PTHR43622">
    <property type="entry name" value="3-DEHYDROQUINATE SYNTHASE"/>
    <property type="match status" value="1"/>
</dbReference>
<feature type="binding site" evidence="20">
    <location>
        <position position="146"/>
    </location>
    <ligand>
        <name>ATP</name>
        <dbReference type="ChEBI" id="CHEBI:30616"/>
    </ligand>
</feature>
<dbReference type="InterPro" id="IPR023000">
    <property type="entry name" value="Shikimate_kinase_CS"/>
</dbReference>
<evidence type="ECO:0000256" key="18">
    <source>
        <dbReference type="ARBA" id="ARBA00023285"/>
    </source>
</evidence>
<keyword evidence="7 21" id="KW-0963">Cytoplasm</keyword>
<evidence type="ECO:0000313" key="24">
    <source>
        <dbReference type="EMBL" id="REF89382.1"/>
    </source>
</evidence>
<evidence type="ECO:0000313" key="25">
    <source>
        <dbReference type="Proteomes" id="UP000256900"/>
    </source>
</evidence>
<dbReference type="PANTHER" id="PTHR43622:SF7">
    <property type="entry name" value="3-DEHYDROQUINATE SYNTHASE, CHLOROPLASTIC"/>
    <property type="match status" value="1"/>
</dbReference>